<evidence type="ECO:0000313" key="9">
    <source>
        <dbReference type="EMBL" id="KKS57421.1"/>
    </source>
</evidence>
<evidence type="ECO:0000256" key="2">
    <source>
        <dbReference type="ARBA" id="ARBA00022729"/>
    </source>
</evidence>
<sequence length="266" mass="28886">MCIDELKKSFNSLSPTTSFLVGFILALLILFSIGFFVLLGLAVKSNASWVEEKTDKASAQNENKIANNDGAAGQPGSLTEPAGIVAPLTKKDHVRGSENAALTLIEYSDFECPYCKKFHVTMQQLMDEYKGKIKWAYRHYPLSFHANAQKEAEATECAYYLGGQDKFWQFADALYERTTSNGTGFALTDLPKLAMELGLDKKAFSACLDGGKYADFVKTSLSEGSAAGVSGTPGTILIDAKGNKELIAGAYSIELMKQIIDSALKQ</sequence>
<dbReference type="InterPro" id="IPR012336">
    <property type="entry name" value="Thioredoxin-like_fold"/>
</dbReference>
<proteinExistence type="inferred from homology"/>
<dbReference type="EMBL" id="LCDO01000001">
    <property type="protein sequence ID" value="KKS57421.1"/>
    <property type="molecule type" value="Genomic_DNA"/>
</dbReference>
<dbReference type="Proteomes" id="UP000034837">
    <property type="component" value="Unassembled WGS sequence"/>
</dbReference>
<evidence type="ECO:0000256" key="4">
    <source>
        <dbReference type="ARBA" id="ARBA00023157"/>
    </source>
</evidence>
<evidence type="ECO:0000256" key="7">
    <source>
        <dbReference type="SAM" id="Phobius"/>
    </source>
</evidence>
<feature type="domain" description="Thioredoxin" evidence="8">
    <location>
        <begin position="67"/>
        <end position="265"/>
    </location>
</feature>
<protein>
    <submittedName>
        <fullName evidence="9">Periplasmic thiol:disulfide interchange protein DsbA</fullName>
    </submittedName>
</protein>
<feature type="region of interest" description="Disordered" evidence="6">
    <location>
        <begin position="58"/>
        <end position="77"/>
    </location>
</feature>
<dbReference type="AlphaFoldDB" id="A0A0G1CFS5"/>
<keyword evidence="4" id="KW-1015">Disulfide bond</keyword>
<keyword evidence="7" id="KW-1133">Transmembrane helix</keyword>
<dbReference type="InterPro" id="IPR013766">
    <property type="entry name" value="Thioredoxin_domain"/>
</dbReference>
<dbReference type="Pfam" id="PF13462">
    <property type="entry name" value="Thioredoxin_4"/>
    <property type="match status" value="1"/>
</dbReference>
<evidence type="ECO:0000256" key="5">
    <source>
        <dbReference type="ARBA" id="ARBA00023284"/>
    </source>
</evidence>
<dbReference type="PANTHER" id="PTHR13887">
    <property type="entry name" value="GLUTATHIONE S-TRANSFERASE KAPPA"/>
    <property type="match status" value="1"/>
</dbReference>
<name>A0A0G1CFS5_9BACT</name>
<keyword evidence="3" id="KW-0560">Oxidoreductase</keyword>
<evidence type="ECO:0000259" key="8">
    <source>
        <dbReference type="PROSITE" id="PS51352"/>
    </source>
</evidence>
<keyword evidence="7" id="KW-0472">Membrane</keyword>
<dbReference type="PANTHER" id="PTHR13887:SF14">
    <property type="entry name" value="DISULFIDE BOND FORMATION PROTEIN D"/>
    <property type="match status" value="1"/>
</dbReference>
<dbReference type="SUPFAM" id="SSF52833">
    <property type="entry name" value="Thioredoxin-like"/>
    <property type="match status" value="1"/>
</dbReference>
<accession>A0A0G1CFS5</accession>
<keyword evidence="7" id="KW-0812">Transmembrane</keyword>
<feature type="transmembrane region" description="Helical" evidence="7">
    <location>
        <begin position="20"/>
        <end position="43"/>
    </location>
</feature>
<dbReference type="InterPro" id="IPR036249">
    <property type="entry name" value="Thioredoxin-like_sf"/>
</dbReference>
<dbReference type="PATRIC" id="fig|1619039.3.peg.62"/>
<gene>
    <name evidence="9" type="ORF">UV20_C0001G0061</name>
</gene>
<organism evidence="9 10">
    <name type="scientific">Candidatus Magasanikbacteria bacterium GW2011_GWA2_42_32</name>
    <dbReference type="NCBI Taxonomy" id="1619039"/>
    <lineage>
        <taxon>Bacteria</taxon>
        <taxon>Candidatus Magasanikiibacteriota</taxon>
    </lineage>
</organism>
<evidence type="ECO:0000256" key="3">
    <source>
        <dbReference type="ARBA" id="ARBA00023002"/>
    </source>
</evidence>
<keyword evidence="2" id="KW-0732">Signal</keyword>
<keyword evidence="5" id="KW-0676">Redox-active center</keyword>
<comment type="similarity">
    <text evidence="1">Belongs to the thioredoxin family. DsbA subfamily.</text>
</comment>
<reference evidence="9 10" key="1">
    <citation type="journal article" date="2015" name="Nature">
        <title>rRNA introns, odd ribosomes, and small enigmatic genomes across a large radiation of phyla.</title>
        <authorList>
            <person name="Brown C.T."/>
            <person name="Hug L.A."/>
            <person name="Thomas B.C."/>
            <person name="Sharon I."/>
            <person name="Castelle C.J."/>
            <person name="Singh A."/>
            <person name="Wilkins M.J."/>
            <person name="Williams K.H."/>
            <person name="Banfield J.F."/>
        </authorList>
    </citation>
    <scope>NUCLEOTIDE SEQUENCE [LARGE SCALE GENOMIC DNA]</scope>
</reference>
<dbReference type="GO" id="GO:0016491">
    <property type="term" value="F:oxidoreductase activity"/>
    <property type="evidence" value="ECO:0007669"/>
    <property type="project" value="UniProtKB-KW"/>
</dbReference>
<evidence type="ECO:0000256" key="6">
    <source>
        <dbReference type="SAM" id="MobiDB-lite"/>
    </source>
</evidence>
<comment type="caution">
    <text evidence="9">The sequence shown here is derived from an EMBL/GenBank/DDBJ whole genome shotgun (WGS) entry which is preliminary data.</text>
</comment>
<evidence type="ECO:0000313" key="10">
    <source>
        <dbReference type="Proteomes" id="UP000034837"/>
    </source>
</evidence>
<evidence type="ECO:0000256" key="1">
    <source>
        <dbReference type="ARBA" id="ARBA00005791"/>
    </source>
</evidence>
<dbReference type="PROSITE" id="PS51352">
    <property type="entry name" value="THIOREDOXIN_2"/>
    <property type="match status" value="1"/>
</dbReference>
<dbReference type="Gene3D" id="3.40.30.10">
    <property type="entry name" value="Glutaredoxin"/>
    <property type="match status" value="1"/>
</dbReference>